<gene>
    <name evidence="10" type="ORF">QWU01_06925</name>
</gene>
<keyword evidence="4" id="KW-0574">Periplasm</keyword>
<name>A0AAW9C3V6_KLUCR</name>
<dbReference type="InterPro" id="IPR036316">
    <property type="entry name" value="Pili_assmbl_chap_C_dom_sf"/>
</dbReference>
<feature type="transmembrane region" description="Helical" evidence="7">
    <location>
        <begin position="12"/>
        <end position="30"/>
    </location>
</feature>
<dbReference type="SUPFAM" id="SSF49584">
    <property type="entry name" value="Periplasmic chaperone C-domain"/>
    <property type="match status" value="1"/>
</dbReference>
<dbReference type="Proteomes" id="UP001276300">
    <property type="component" value="Unassembled WGS sequence"/>
</dbReference>
<dbReference type="InterPro" id="IPR013783">
    <property type="entry name" value="Ig-like_fold"/>
</dbReference>
<protein>
    <submittedName>
        <fullName evidence="10">Fimbria/pilus periplasmic chaperone</fullName>
    </submittedName>
</protein>
<dbReference type="Pfam" id="PF00345">
    <property type="entry name" value="PapD_N"/>
    <property type="match status" value="1"/>
</dbReference>
<dbReference type="PRINTS" id="PR00969">
    <property type="entry name" value="CHAPERONPILI"/>
</dbReference>
<keyword evidence="7" id="KW-1133">Transmembrane helix</keyword>
<dbReference type="Pfam" id="PF02753">
    <property type="entry name" value="PapD_C"/>
    <property type="match status" value="1"/>
</dbReference>
<evidence type="ECO:0000256" key="7">
    <source>
        <dbReference type="SAM" id="Phobius"/>
    </source>
</evidence>
<evidence type="ECO:0000256" key="2">
    <source>
        <dbReference type="ARBA" id="ARBA00007399"/>
    </source>
</evidence>
<comment type="subcellular location">
    <subcellularLocation>
        <location evidence="1 6">Periplasm</location>
    </subcellularLocation>
</comment>
<dbReference type="InterPro" id="IPR016147">
    <property type="entry name" value="Pili_assmbl_chaperone_N"/>
</dbReference>
<keyword evidence="3" id="KW-0732">Signal</keyword>
<evidence type="ECO:0000256" key="6">
    <source>
        <dbReference type="RuleBase" id="RU003918"/>
    </source>
</evidence>
<evidence type="ECO:0000259" key="8">
    <source>
        <dbReference type="Pfam" id="PF00345"/>
    </source>
</evidence>
<dbReference type="EMBL" id="JAUEQX010000006">
    <property type="protein sequence ID" value="MDW3776543.1"/>
    <property type="molecule type" value="Genomic_DNA"/>
</dbReference>
<comment type="caution">
    <text evidence="10">The sequence shown here is derived from an EMBL/GenBank/DDBJ whole genome shotgun (WGS) entry which is preliminary data.</text>
</comment>
<dbReference type="GO" id="GO:0030288">
    <property type="term" value="C:outer membrane-bounded periplasmic space"/>
    <property type="evidence" value="ECO:0007669"/>
    <property type="project" value="InterPro"/>
</dbReference>
<dbReference type="PANTHER" id="PTHR30251">
    <property type="entry name" value="PILUS ASSEMBLY CHAPERONE"/>
    <property type="match status" value="1"/>
</dbReference>
<feature type="domain" description="Pili assembly chaperone N-terminal" evidence="8">
    <location>
        <begin position="30"/>
        <end position="154"/>
    </location>
</feature>
<dbReference type="Gene3D" id="2.60.40.10">
    <property type="entry name" value="Immunoglobulins"/>
    <property type="match status" value="2"/>
</dbReference>
<evidence type="ECO:0000313" key="10">
    <source>
        <dbReference type="EMBL" id="MDW3776543.1"/>
    </source>
</evidence>
<evidence type="ECO:0000256" key="5">
    <source>
        <dbReference type="ARBA" id="ARBA00023186"/>
    </source>
</evidence>
<evidence type="ECO:0000313" key="11">
    <source>
        <dbReference type="Proteomes" id="UP001276300"/>
    </source>
</evidence>
<dbReference type="GO" id="GO:0071555">
    <property type="term" value="P:cell wall organization"/>
    <property type="evidence" value="ECO:0007669"/>
    <property type="project" value="InterPro"/>
</dbReference>
<dbReference type="PANTHER" id="PTHR30251:SF25">
    <property type="entry name" value="FIMBRIAE CHAPARONE"/>
    <property type="match status" value="1"/>
</dbReference>
<evidence type="ECO:0000256" key="3">
    <source>
        <dbReference type="ARBA" id="ARBA00022729"/>
    </source>
</evidence>
<sequence length="253" mass="28054">MKSALYGRHVRYVIGFIIGLMIIPSAYSSVTMLGNRIIYPAAARSVDVQLKNNDDFPYIIQTWFDDGNLNAGPNQASGIPFVATPPVFRIQGKNGQIIRIAATGNKNLPPDRESVYWFNILQIPPSNLQGTENKNRMLVMLRTRVKLFYRPAGISAPTAQLKNLKVRLLWNSSRGLGVEIANPHPWFASISDIAVTLAGQKSTMHADMVSPFSQRTFWFPAIKNRPKSGGTVLVTAVNDQGSRINEQYDVALP</sequence>
<dbReference type="AlphaFoldDB" id="A0AAW9C3V6"/>
<accession>A0AAW9C3V6</accession>
<dbReference type="InterPro" id="IPR016148">
    <property type="entry name" value="Pili_assmbl_chaperone_C"/>
</dbReference>
<keyword evidence="7" id="KW-0812">Transmembrane</keyword>
<evidence type="ECO:0000256" key="1">
    <source>
        <dbReference type="ARBA" id="ARBA00004418"/>
    </source>
</evidence>
<dbReference type="InterPro" id="IPR050643">
    <property type="entry name" value="Periplasmic_pilus_chap"/>
</dbReference>
<keyword evidence="5 6" id="KW-0143">Chaperone</keyword>
<keyword evidence="7" id="KW-0472">Membrane</keyword>
<dbReference type="InterPro" id="IPR001829">
    <property type="entry name" value="Pili_assmbl_chaperone_bac"/>
</dbReference>
<evidence type="ECO:0000259" key="9">
    <source>
        <dbReference type="Pfam" id="PF02753"/>
    </source>
</evidence>
<dbReference type="SUPFAM" id="SSF49354">
    <property type="entry name" value="PapD-like"/>
    <property type="match status" value="1"/>
</dbReference>
<dbReference type="PROSITE" id="PS00635">
    <property type="entry name" value="PILI_CHAPERONE"/>
    <property type="match status" value="1"/>
</dbReference>
<dbReference type="InterPro" id="IPR008962">
    <property type="entry name" value="PapD-like_sf"/>
</dbReference>
<organism evidence="10 11">
    <name type="scientific">Kluyvera cryocrescens</name>
    <name type="common">Kluyvera citrophila</name>
    <dbReference type="NCBI Taxonomy" id="580"/>
    <lineage>
        <taxon>Bacteria</taxon>
        <taxon>Pseudomonadati</taxon>
        <taxon>Pseudomonadota</taxon>
        <taxon>Gammaproteobacteria</taxon>
        <taxon>Enterobacterales</taxon>
        <taxon>Enterobacteriaceae</taxon>
        <taxon>Kluyvera</taxon>
    </lineage>
</organism>
<reference evidence="10" key="1">
    <citation type="journal article" date="2023" name="J Glob Antimicrob Resist">
        <title>Emergence of NDM-1 and KPC-3 carbapenemases in Kluyvera cryocrescens: Investigating genetic heterogeneity and acquisition routes of blaNDM-1 in Enterobacterales species in Portugal.</title>
        <authorList>
            <person name="Loiodice M."/>
            <person name="Ribeiro M."/>
            <person name="Peixe L."/>
            <person name="Novais A."/>
        </authorList>
    </citation>
    <scope>NUCLEOTIDE SEQUENCE</scope>
    <source>
        <strain evidence="10">K629</strain>
    </source>
</reference>
<dbReference type="InterPro" id="IPR018046">
    <property type="entry name" value="Pili_assmbl_chaperone_CS"/>
</dbReference>
<dbReference type="RefSeq" id="WP_313843906.1">
    <property type="nucleotide sequence ID" value="NZ_CP134165.1"/>
</dbReference>
<feature type="domain" description="Pili assembly chaperone C-terminal" evidence="9">
    <location>
        <begin position="181"/>
        <end position="243"/>
    </location>
</feature>
<comment type="similarity">
    <text evidence="2 6">Belongs to the periplasmic pilus chaperone family.</text>
</comment>
<evidence type="ECO:0000256" key="4">
    <source>
        <dbReference type="ARBA" id="ARBA00022764"/>
    </source>
</evidence>
<proteinExistence type="inferred from homology"/>